<dbReference type="Pfam" id="PF00067">
    <property type="entry name" value="p450"/>
    <property type="match status" value="2"/>
</dbReference>
<evidence type="ECO:0000256" key="4">
    <source>
        <dbReference type="ARBA" id="ARBA00023004"/>
    </source>
</evidence>
<sequence length="986" mass="111845">MIILYKGNYSQCSKCCISRKLGPRSKTKMDLYTLLLCISLLFIFLRRSSARSLPPGPINLPIIGSLHRLGSHPNQSLFELAKIYGPLMTLRLGFVTTVIASSAETAKQILQTHEQTFSDRTVPDVVASQPNPESTLAWALGDSRWRNRRRLCNTQLFTVQRLNSLQHLRHQKVEQLIEHINKQGVSVSQVNIGQVAFATALNLISTTIFSKDIADPDFSTAQEFKDLVWRIMEDSAKPNLSDYFPMLKRFDLQGLRKHIRPSYMRLHEIFDELIDKRMEARASGSSTRSGDLLDVLLDQCEENASYFSRQNIKPLILDLFIAGSDTSAITTEWAMAELLRKPEALQKTRRELIEVIGSERAVTESDVDQLPYLQAVVKETMRLHPAAPLLLPYKAKNDVKICGYTVPKNAQVLVNAWAIGRDPKFWSDPFLFCPERFLDSGLDYRGRDFEFIPFGTGRRICPGLPLAVRMVLSSLLSVYTLRQHPQQSNQKMELYIILLCISIVFLLFKPLFHRSKTLNLPPGPTGLPIIGSIHRLGAHPNQSLSELAEIHGPIMSLRLGSVTVVVLSSPDMAKKILQTHAQSFSDRPIPDAIASMPNLEASLVWGPSDDNRWRKLRGMCSTQLFSAQKLNSLQHLRYQKVEQLIEHIRKHCLSGSQVNIGQVVFATTLNLIFSTMFSMDIVDPEFSTAEEFKELVWKIVESAGKPNLSDYFPVLKRFDLQGLRKNARLPYDRMHEIFDEMIGKRMEARASDPATRNGDFLDVLLDQWEENGSVINRETIKPLIQNLFIAGSETSATTTEWAMAELLRNPEVMQKAREELMNVIGSERTVKESDMDELPYLQAVVKETLRLHPAAPLLLPYKARNDVEICGYTIPKGTHALVNIWAINRDPKYWDHPLTFCPDRFIGSKIDYKDGSYEFIPFGAGRRLCLGLPLATRMVHLMLASMILSFDWKLPQGINPQELDMQEKFGMTLKKAVPLYAIPVMR</sequence>
<dbReference type="GO" id="GO:0016705">
    <property type="term" value="F:oxidoreductase activity, acting on paired donors, with incorporation or reduction of molecular oxygen"/>
    <property type="evidence" value="ECO:0007669"/>
    <property type="project" value="InterPro"/>
</dbReference>
<dbReference type="SUPFAM" id="SSF48264">
    <property type="entry name" value="Cytochrome P450"/>
    <property type="match status" value="2"/>
</dbReference>
<proteinExistence type="inferred from homology"/>
<dbReference type="InterPro" id="IPR017972">
    <property type="entry name" value="Cyt_P450_CS"/>
</dbReference>
<dbReference type="PRINTS" id="PR00463">
    <property type="entry name" value="EP450I"/>
</dbReference>
<dbReference type="OMA" id="NEEWRTI"/>
<comment type="similarity">
    <text evidence="1">Belongs to the cytochrome P450 family.</text>
</comment>
<dbReference type="GO" id="GO:0020037">
    <property type="term" value="F:heme binding"/>
    <property type="evidence" value="ECO:0007669"/>
    <property type="project" value="InterPro"/>
</dbReference>
<keyword evidence="4 5" id="KW-0408">Iron</keyword>
<dbReference type="InterPro" id="IPR001128">
    <property type="entry name" value="Cyt_P450"/>
</dbReference>
<evidence type="ECO:0000256" key="5">
    <source>
        <dbReference type="PIRSR" id="PIRSR602401-1"/>
    </source>
</evidence>
<dbReference type="PROSITE" id="PS00086">
    <property type="entry name" value="CYTOCHROME_P450"/>
    <property type="match status" value="2"/>
</dbReference>
<dbReference type="PANTHER" id="PTHR47950:SF44">
    <property type="entry name" value="CYTOCHROME P450, FAMILY 76, SUBFAMILY C, POLYPEPTIDE 5-RELATED"/>
    <property type="match status" value="1"/>
</dbReference>
<keyword evidence="7" id="KW-1185">Reference proteome</keyword>
<dbReference type="EMBL" id="CM001881">
    <property type="protein sequence ID" value="EOY25267.1"/>
    <property type="molecule type" value="Genomic_DNA"/>
</dbReference>
<reference evidence="6 7" key="1">
    <citation type="journal article" date="2013" name="Genome Biol.">
        <title>The genome sequence of the most widely cultivated cacao type and its use to identify candidate genes regulating pod color.</title>
        <authorList>
            <person name="Motamayor J.C."/>
            <person name="Mockaitis K."/>
            <person name="Schmutz J."/>
            <person name="Haiminen N."/>
            <person name="Iii D.L."/>
            <person name="Cornejo O."/>
            <person name="Findley S.D."/>
            <person name="Zheng P."/>
            <person name="Utro F."/>
            <person name="Royaert S."/>
            <person name="Saski C."/>
            <person name="Jenkins J."/>
            <person name="Podicheti R."/>
            <person name="Zhao M."/>
            <person name="Scheffler B.E."/>
            <person name="Stack J.C."/>
            <person name="Feltus F.A."/>
            <person name="Mustiga G.M."/>
            <person name="Amores F."/>
            <person name="Phillips W."/>
            <person name="Marelli J.P."/>
            <person name="May G.D."/>
            <person name="Shapiro H."/>
            <person name="Ma J."/>
            <person name="Bustamante C.D."/>
            <person name="Schnell R.J."/>
            <person name="Main D."/>
            <person name="Gilbert D."/>
            <person name="Parida L."/>
            <person name="Kuhn D.N."/>
        </authorList>
    </citation>
    <scope>NUCLEOTIDE SEQUENCE [LARGE SCALE GENOMIC DNA]</scope>
    <source>
        <strain evidence="7">cv. Matina 1-6</strain>
    </source>
</reference>
<feature type="binding site" description="axial binding residue" evidence="5">
    <location>
        <position position="929"/>
    </location>
    <ligand>
        <name>heme</name>
        <dbReference type="ChEBI" id="CHEBI:30413"/>
    </ligand>
    <ligandPart>
        <name>Fe</name>
        <dbReference type="ChEBI" id="CHEBI:18248"/>
    </ligandPart>
</feature>
<dbReference type="GO" id="GO:0004497">
    <property type="term" value="F:monooxygenase activity"/>
    <property type="evidence" value="ECO:0007669"/>
    <property type="project" value="InterPro"/>
</dbReference>
<keyword evidence="5" id="KW-0349">Heme</keyword>
<dbReference type="CDD" id="cd11073">
    <property type="entry name" value="CYP76-like"/>
    <property type="match status" value="2"/>
</dbReference>
<dbReference type="GO" id="GO:0016491">
    <property type="term" value="F:oxidoreductase activity"/>
    <property type="evidence" value="ECO:0000318"/>
    <property type="project" value="GO_Central"/>
</dbReference>
<accession>A0A061G7Z4</accession>
<dbReference type="PRINTS" id="PR00385">
    <property type="entry name" value="P450"/>
</dbReference>
<keyword evidence="3" id="KW-0560">Oxidoreductase</keyword>
<name>A0A061G7Z4_THECC</name>
<comment type="cofactor">
    <cofactor evidence="5">
        <name>heme</name>
        <dbReference type="ChEBI" id="CHEBI:30413"/>
    </cofactor>
</comment>
<organism evidence="6 7">
    <name type="scientific">Theobroma cacao</name>
    <name type="common">Cacao</name>
    <name type="synonym">Cocoa</name>
    <dbReference type="NCBI Taxonomy" id="3641"/>
    <lineage>
        <taxon>Eukaryota</taxon>
        <taxon>Viridiplantae</taxon>
        <taxon>Streptophyta</taxon>
        <taxon>Embryophyta</taxon>
        <taxon>Tracheophyta</taxon>
        <taxon>Spermatophyta</taxon>
        <taxon>Magnoliopsida</taxon>
        <taxon>eudicotyledons</taxon>
        <taxon>Gunneridae</taxon>
        <taxon>Pentapetalae</taxon>
        <taxon>rosids</taxon>
        <taxon>malvids</taxon>
        <taxon>Malvales</taxon>
        <taxon>Malvaceae</taxon>
        <taxon>Byttnerioideae</taxon>
        <taxon>Theobroma</taxon>
    </lineage>
</organism>
<dbReference type="eggNOG" id="KOG0156">
    <property type="taxonomic scope" value="Eukaryota"/>
</dbReference>
<dbReference type="Gene3D" id="1.10.630.10">
    <property type="entry name" value="Cytochrome P450"/>
    <property type="match status" value="2"/>
</dbReference>
<evidence type="ECO:0000256" key="2">
    <source>
        <dbReference type="ARBA" id="ARBA00022723"/>
    </source>
</evidence>
<keyword evidence="2 5" id="KW-0479">Metal-binding</keyword>
<dbReference type="Proteomes" id="UP000026915">
    <property type="component" value="Chromosome 3"/>
</dbReference>
<dbReference type="HOGENOM" id="CLU_001570_0_7_1"/>
<gene>
    <name evidence="6" type="ORF">TCM_016635</name>
</gene>
<dbReference type="InParanoid" id="A0A061G7Z4"/>
<evidence type="ECO:0000313" key="7">
    <source>
        <dbReference type="Proteomes" id="UP000026915"/>
    </source>
</evidence>
<dbReference type="InterPro" id="IPR036396">
    <property type="entry name" value="Cyt_P450_sf"/>
</dbReference>
<dbReference type="AlphaFoldDB" id="A0A061G7Z4"/>
<protein>
    <submittedName>
        <fullName evidence="6">Cytochrome P450, putative</fullName>
    </submittedName>
</protein>
<evidence type="ECO:0000256" key="1">
    <source>
        <dbReference type="ARBA" id="ARBA00010617"/>
    </source>
</evidence>
<dbReference type="GO" id="GO:0005506">
    <property type="term" value="F:iron ion binding"/>
    <property type="evidence" value="ECO:0007669"/>
    <property type="project" value="InterPro"/>
</dbReference>
<evidence type="ECO:0000256" key="3">
    <source>
        <dbReference type="ARBA" id="ARBA00023002"/>
    </source>
</evidence>
<evidence type="ECO:0000313" key="6">
    <source>
        <dbReference type="EMBL" id="EOY25267.1"/>
    </source>
</evidence>
<dbReference type="Gramene" id="EOY25267">
    <property type="protein sequence ID" value="EOY25267"/>
    <property type="gene ID" value="TCM_016635"/>
</dbReference>
<dbReference type="FunFam" id="1.10.630.10:FF:000007">
    <property type="entry name" value="Cytochrome P450 76C4"/>
    <property type="match status" value="2"/>
</dbReference>
<dbReference type="PANTHER" id="PTHR47950">
    <property type="entry name" value="CYTOCHROME P450, FAMILY 76, SUBFAMILY C, POLYPEPTIDE 5-RELATED"/>
    <property type="match status" value="1"/>
</dbReference>
<dbReference type="InterPro" id="IPR002401">
    <property type="entry name" value="Cyt_P450_E_grp-I"/>
</dbReference>